<evidence type="ECO:0000313" key="1">
    <source>
        <dbReference type="EMBL" id="EMS32688.1"/>
    </source>
</evidence>
<dbReference type="EMBL" id="AMZY02000012">
    <property type="protein sequence ID" value="EMS32688.1"/>
    <property type="molecule type" value="Genomic_DNA"/>
</dbReference>
<accession>M7XDQ4</accession>
<comment type="caution">
    <text evidence="1">The sequence shown here is derived from an EMBL/GenBank/DDBJ whole genome shotgun (WGS) entry which is preliminary data.</text>
</comment>
<protein>
    <submittedName>
        <fullName evidence="1">Uncharacterized protein</fullName>
    </submittedName>
</protein>
<organism evidence="1 2">
    <name type="scientific">Mariniradius saccharolyticus AK6</name>
    <dbReference type="NCBI Taxonomy" id="1239962"/>
    <lineage>
        <taxon>Bacteria</taxon>
        <taxon>Pseudomonadati</taxon>
        <taxon>Bacteroidota</taxon>
        <taxon>Cytophagia</taxon>
        <taxon>Cytophagales</taxon>
        <taxon>Cyclobacteriaceae</taxon>
        <taxon>Mariniradius</taxon>
    </lineage>
</organism>
<dbReference type="AlphaFoldDB" id="M7XDQ4"/>
<reference evidence="1" key="1">
    <citation type="submission" date="2013-01" db="EMBL/GenBank/DDBJ databases">
        <title>Genome assembly of Mariniradius saccharolyticus AK6.</title>
        <authorList>
            <person name="Vaidya B."/>
            <person name="Khatri I."/>
            <person name="Tanuku N.R.S."/>
            <person name="Subramanian S."/>
            <person name="Pinnaka A."/>
        </authorList>
    </citation>
    <scope>NUCLEOTIDE SEQUENCE [LARGE SCALE GENOMIC DNA]</scope>
    <source>
        <strain evidence="1">AK6</strain>
    </source>
</reference>
<dbReference type="InParanoid" id="M7XDQ4"/>
<name>M7XDQ4_9BACT</name>
<evidence type="ECO:0000313" key="2">
    <source>
        <dbReference type="Proteomes" id="UP000010953"/>
    </source>
</evidence>
<dbReference type="Proteomes" id="UP000010953">
    <property type="component" value="Unassembled WGS sequence"/>
</dbReference>
<proteinExistence type="predicted"/>
<gene>
    <name evidence="1" type="ORF">C943_01041</name>
</gene>
<keyword evidence="2" id="KW-1185">Reference proteome</keyword>
<sequence length="42" mass="4648">MFWYLKSQFSKVQSDLSRKASPPGIGALVLRTFVSGLRSMTG</sequence>